<dbReference type="AlphaFoldDB" id="A0A0F5VAI4"/>
<feature type="transmembrane region" description="Helical" evidence="8">
    <location>
        <begin position="241"/>
        <end position="263"/>
    </location>
</feature>
<evidence type="ECO:0000313" key="10">
    <source>
        <dbReference type="Proteomes" id="UP000033633"/>
    </source>
</evidence>
<dbReference type="Pfam" id="PF04403">
    <property type="entry name" value="PqiA"/>
    <property type="match status" value="2"/>
</dbReference>
<keyword evidence="7 8" id="KW-0472">Membrane</keyword>
<comment type="caution">
    <text evidence="9">The sequence shown here is derived from an EMBL/GenBank/DDBJ whole genome shotgun (WGS) entry which is preliminary data.</text>
</comment>
<keyword evidence="10" id="KW-1185">Reference proteome</keyword>
<feature type="transmembrane region" description="Helical" evidence="8">
    <location>
        <begin position="46"/>
        <end position="71"/>
    </location>
</feature>
<evidence type="ECO:0000256" key="3">
    <source>
        <dbReference type="ARBA" id="ARBA00022475"/>
    </source>
</evidence>
<comment type="similarity">
    <text evidence="2">Belongs to the PqiA family.</text>
</comment>
<dbReference type="STRING" id="265726.KY46_13755"/>
<keyword evidence="5 8" id="KW-0812">Transmembrane</keyword>
<dbReference type="OrthoDB" id="9800207at2"/>
<protein>
    <submittedName>
        <fullName evidence="9">Paraquat-inducible protein A</fullName>
    </submittedName>
</protein>
<dbReference type="EMBL" id="JWYV01000012">
    <property type="protein sequence ID" value="KKC99170.1"/>
    <property type="molecule type" value="Genomic_DNA"/>
</dbReference>
<evidence type="ECO:0000256" key="8">
    <source>
        <dbReference type="SAM" id="Phobius"/>
    </source>
</evidence>
<dbReference type="InterPro" id="IPR007498">
    <property type="entry name" value="PqiA-like"/>
</dbReference>
<reference evidence="9 10" key="1">
    <citation type="submission" date="2014-12" db="EMBL/GenBank/DDBJ databases">
        <title>Mercury Reductase activity and rhizosphere competence traits in the genome of root associated Photobacterium halotolerans MELD1.</title>
        <authorList>
            <person name="Mathew D.C."/>
            <person name="Huang C.-C."/>
        </authorList>
    </citation>
    <scope>NUCLEOTIDE SEQUENCE [LARGE SCALE GENOMIC DNA]</scope>
    <source>
        <strain evidence="9 10">MELD1</strain>
    </source>
</reference>
<keyword evidence="3" id="KW-1003">Cell membrane</keyword>
<dbReference type="NCBIfam" id="TIGR00155">
    <property type="entry name" value="pqiA_fam"/>
    <property type="match status" value="1"/>
</dbReference>
<sequence length="396" mass="44504">MSTVRLCPSCDLLLTPKVTARGQSAFCPRCESRMYRGGMPSIRGDLALAVAGLILIIPAHFYPLITIRLFGVMIPATLPSGALTLSSDYPVVALLILFCSTIAPFMVFLSVLGAQFALAKRQLGLFKYSMWCIEHLKHWAMFDVFLVSLGIACFKVKDYADIYVGPGLFCLVMMEILMVIMLTRFHVKRYWEAWQPETDHKVPALKLHCDNCHLSQGETDTCQRCHCPTHYRKPFSIQKTWAYLITAAIFIIPANIYPISIFLNNGKRIEDTILSGVASLINTGMEGIAILIFFASIVVPVAKILGLAFILLCIHGKRKINHLYRMRLYRIIQWIGKWSMMDLFVIALMVSLIDRGQILDFTPGPGAIAFAIVVVLTMLAAESLDSRLIWDNYDKQ</sequence>
<feature type="transmembrane region" description="Helical" evidence="8">
    <location>
        <begin position="91"/>
        <end position="118"/>
    </location>
</feature>
<feature type="transmembrane region" description="Helical" evidence="8">
    <location>
        <begin position="365"/>
        <end position="381"/>
    </location>
</feature>
<keyword evidence="6 8" id="KW-1133">Transmembrane helix</keyword>
<feature type="transmembrane region" description="Helical" evidence="8">
    <location>
        <begin position="139"/>
        <end position="157"/>
    </location>
</feature>
<evidence type="ECO:0000256" key="7">
    <source>
        <dbReference type="ARBA" id="ARBA00023136"/>
    </source>
</evidence>
<dbReference type="PATRIC" id="fig|265726.11.peg.986"/>
<dbReference type="InterPro" id="IPR051800">
    <property type="entry name" value="PqiA-PqiB_transport"/>
</dbReference>
<name>A0A0F5VAI4_9GAMM</name>
<accession>A0A0F5VAI4</accession>
<dbReference type="InterPro" id="IPR005219">
    <property type="entry name" value="PqiA-like_proteobact"/>
</dbReference>
<keyword evidence="4" id="KW-0997">Cell inner membrane</keyword>
<feature type="transmembrane region" description="Helical" evidence="8">
    <location>
        <begin position="288"/>
        <end position="314"/>
    </location>
</feature>
<evidence type="ECO:0000256" key="5">
    <source>
        <dbReference type="ARBA" id="ARBA00022692"/>
    </source>
</evidence>
<dbReference type="RefSeq" id="WP_046221224.1">
    <property type="nucleotide sequence ID" value="NZ_JWYV01000012.1"/>
</dbReference>
<evidence type="ECO:0000256" key="1">
    <source>
        <dbReference type="ARBA" id="ARBA00004429"/>
    </source>
</evidence>
<organism evidence="9 10">
    <name type="scientific">Photobacterium halotolerans</name>
    <dbReference type="NCBI Taxonomy" id="265726"/>
    <lineage>
        <taxon>Bacteria</taxon>
        <taxon>Pseudomonadati</taxon>
        <taxon>Pseudomonadota</taxon>
        <taxon>Gammaproteobacteria</taxon>
        <taxon>Vibrionales</taxon>
        <taxon>Vibrionaceae</taxon>
        <taxon>Photobacterium</taxon>
    </lineage>
</organism>
<dbReference type="PANTHER" id="PTHR30462:SF1">
    <property type="entry name" value="INTERMEMBRANE TRANSPORT PROTEIN YEBS"/>
    <property type="match status" value="1"/>
</dbReference>
<dbReference type="Proteomes" id="UP000033633">
    <property type="component" value="Unassembled WGS sequence"/>
</dbReference>
<feature type="transmembrane region" description="Helical" evidence="8">
    <location>
        <begin position="335"/>
        <end position="353"/>
    </location>
</feature>
<evidence type="ECO:0000313" key="9">
    <source>
        <dbReference type="EMBL" id="KKC99170.1"/>
    </source>
</evidence>
<comment type="subcellular location">
    <subcellularLocation>
        <location evidence="1">Cell inner membrane</location>
        <topology evidence="1">Multi-pass membrane protein</topology>
    </subcellularLocation>
</comment>
<proteinExistence type="inferred from homology"/>
<evidence type="ECO:0000256" key="4">
    <source>
        <dbReference type="ARBA" id="ARBA00022519"/>
    </source>
</evidence>
<dbReference type="GO" id="GO:0005886">
    <property type="term" value="C:plasma membrane"/>
    <property type="evidence" value="ECO:0007669"/>
    <property type="project" value="UniProtKB-SubCell"/>
</dbReference>
<evidence type="ECO:0000256" key="2">
    <source>
        <dbReference type="ARBA" id="ARBA00007555"/>
    </source>
</evidence>
<gene>
    <name evidence="9" type="ORF">KY46_13755</name>
</gene>
<feature type="transmembrane region" description="Helical" evidence="8">
    <location>
        <begin position="163"/>
        <end position="182"/>
    </location>
</feature>
<dbReference type="PANTHER" id="PTHR30462">
    <property type="entry name" value="INTERMEMBRANE TRANSPORT PROTEIN PQIB-RELATED"/>
    <property type="match status" value="1"/>
</dbReference>
<evidence type="ECO:0000256" key="6">
    <source>
        <dbReference type="ARBA" id="ARBA00022989"/>
    </source>
</evidence>